<keyword evidence="2" id="KW-1185">Reference proteome</keyword>
<evidence type="ECO:0000313" key="2">
    <source>
        <dbReference type="Proteomes" id="UP000823941"/>
    </source>
</evidence>
<comment type="caution">
    <text evidence="1">The sequence shown here is derived from an EMBL/GenBank/DDBJ whole genome shotgun (WGS) entry which is preliminary data.</text>
</comment>
<dbReference type="Proteomes" id="UP000823941">
    <property type="component" value="Chromosome 7"/>
</dbReference>
<sequence>MCGYSDSIYIVVASGSSAEERLVASGMLMDIRSQANVPRCNSFYDMAVHRISSLDERIRLCNELRDRLAERKSIRWCGAEYESLFHPKIVQNAGEINGLAGLGRSMNEGGV</sequence>
<name>A0ABQ7QWG6_PLUXY</name>
<dbReference type="EMBL" id="JAHIBW010000007">
    <property type="protein sequence ID" value="KAG7309392.1"/>
    <property type="molecule type" value="Genomic_DNA"/>
</dbReference>
<organism evidence="1 2">
    <name type="scientific">Plutella xylostella</name>
    <name type="common">Diamondback moth</name>
    <name type="synonym">Plutella maculipennis</name>
    <dbReference type="NCBI Taxonomy" id="51655"/>
    <lineage>
        <taxon>Eukaryota</taxon>
        <taxon>Metazoa</taxon>
        <taxon>Ecdysozoa</taxon>
        <taxon>Arthropoda</taxon>
        <taxon>Hexapoda</taxon>
        <taxon>Insecta</taxon>
        <taxon>Pterygota</taxon>
        <taxon>Neoptera</taxon>
        <taxon>Endopterygota</taxon>
        <taxon>Lepidoptera</taxon>
        <taxon>Glossata</taxon>
        <taxon>Ditrysia</taxon>
        <taxon>Yponomeutoidea</taxon>
        <taxon>Plutellidae</taxon>
        <taxon>Plutella</taxon>
    </lineage>
</organism>
<gene>
    <name evidence="1" type="ORF">JYU34_005355</name>
</gene>
<evidence type="ECO:0000313" key="1">
    <source>
        <dbReference type="EMBL" id="KAG7309392.1"/>
    </source>
</evidence>
<proteinExistence type="predicted"/>
<accession>A0ABQ7QWG6</accession>
<protein>
    <submittedName>
        <fullName evidence="1">Uncharacterized protein</fullName>
    </submittedName>
</protein>
<reference evidence="1 2" key="1">
    <citation type="submission" date="2021-06" db="EMBL/GenBank/DDBJ databases">
        <title>A haploid diamondback moth (Plutella xylostella L.) genome assembly resolves 31 chromosomes and identifies a diamide resistance mutation.</title>
        <authorList>
            <person name="Ward C.M."/>
            <person name="Perry K.D."/>
            <person name="Baker G."/>
            <person name="Powis K."/>
            <person name="Heckel D.G."/>
            <person name="Baxter S.W."/>
        </authorList>
    </citation>
    <scope>NUCLEOTIDE SEQUENCE [LARGE SCALE GENOMIC DNA]</scope>
    <source>
        <strain evidence="1 2">LV</strain>
        <tissue evidence="1">Single pupa</tissue>
    </source>
</reference>